<evidence type="ECO:0000313" key="2">
    <source>
        <dbReference type="Proteomes" id="UP000076532"/>
    </source>
</evidence>
<evidence type="ECO:0000313" key="1">
    <source>
        <dbReference type="EMBL" id="KZP28034.1"/>
    </source>
</evidence>
<organism evidence="1 2">
    <name type="scientific">Athelia psychrophila</name>
    <dbReference type="NCBI Taxonomy" id="1759441"/>
    <lineage>
        <taxon>Eukaryota</taxon>
        <taxon>Fungi</taxon>
        <taxon>Dikarya</taxon>
        <taxon>Basidiomycota</taxon>
        <taxon>Agaricomycotina</taxon>
        <taxon>Agaricomycetes</taxon>
        <taxon>Agaricomycetidae</taxon>
        <taxon>Atheliales</taxon>
        <taxon>Atheliaceae</taxon>
        <taxon>Athelia</taxon>
    </lineage>
</organism>
<dbReference type="Proteomes" id="UP000076532">
    <property type="component" value="Unassembled WGS sequence"/>
</dbReference>
<dbReference type="AlphaFoldDB" id="A0A166R936"/>
<dbReference type="OrthoDB" id="2668279at2759"/>
<accession>A0A166R936</accession>
<gene>
    <name evidence="1" type="ORF">FIBSPDRAFT_729746</name>
</gene>
<dbReference type="EMBL" id="KV417505">
    <property type="protein sequence ID" value="KZP28034.1"/>
    <property type="molecule type" value="Genomic_DNA"/>
</dbReference>
<reference evidence="1 2" key="1">
    <citation type="journal article" date="2016" name="Mol. Biol. Evol.">
        <title>Comparative Genomics of Early-Diverging Mushroom-Forming Fungi Provides Insights into the Origins of Lignocellulose Decay Capabilities.</title>
        <authorList>
            <person name="Nagy L.G."/>
            <person name="Riley R."/>
            <person name="Tritt A."/>
            <person name="Adam C."/>
            <person name="Daum C."/>
            <person name="Floudas D."/>
            <person name="Sun H."/>
            <person name="Yadav J.S."/>
            <person name="Pangilinan J."/>
            <person name="Larsson K.H."/>
            <person name="Matsuura K."/>
            <person name="Barry K."/>
            <person name="Labutti K."/>
            <person name="Kuo R."/>
            <person name="Ohm R.A."/>
            <person name="Bhattacharya S.S."/>
            <person name="Shirouzu T."/>
            <person name="Yoshinaga Y."/>
            <person name="Martin F.M."/>
            <person name="Grigoriev I.V."/>
            <person name="Hibbett D.S."/>
        </authorList>
    </citation>
    <scope>NUCLEOTIDE SEQUENCE [LARGE SCALE GENOMIC DNA]</scope>
    <source>
        <strain evidence="1 2">CBS 109695</strain>
    </source>
</reference>
<sequence length="135" mass="15065">MAYLFVSTPIHSASQPPSYPTMFITPTHPRYQKLLDLEPLTDHERNLQKALAEAQDRDLYFKGMVAGLQGAAVLPGRYCDMVRGHLAGNETAKKKKSNKVVGDRMPRLLTDAAFIEIVRDHESTMARKAAALEVQ</sequence>
<protein>
    <submittedName>
        <fullName evidence="1">Uncharacterized protein</fullName>
    </submittedName>
</protein>
<name>A0A166R936_9AGAM</name>
<proteinExistence type="predicted"/>
<keyword evidence="2" id="KW-1185">Reference proteome</keyword>